<dbReference type="InterPro" id="IPR002611">
    <property type="entry name" value="IstB_ATP-bd"/>
</dbReference>
<feature type="non-terminal residue" evidence="2">
    <location>
        <position position="121"/>
    </location>
</feature>
<keyword evidence="2" id="KW-0067">ATP-binding</keyword>
<keyword evidence="2" id="KW-0547">Nucleotide-binding</keyword>
<dbReference type="InterPro" id="IPR027417">
    <property type="entry name" value="P-loop_NTPase"/>
</dbReference>
<accession>A0A6A8LRY3</accession>
<dbReference type="Proteomes" id="UP000437575">
    <property type="component" value="Unassembled WGS sequence"/>
</dbReference>
<dbReference type="Gene3D" id="3.40.50.300">
    <property type="entry name" value="P-loop containing nucleotide triphosphate hydrolases"/>
    <property type="match status" value="1"/>
</dbReference>
<dbReference type="SUPFAM" id="SSF52540">
    <property type="entry name" value="P-loop containing nucleoside triphosphate hydrolases"/>
    <property type="match status" value="1"/>
</dbReference>
<gene>
    <name evidence="2" type="ORF">GKC34_12930</name>
</gene>
<dbReference type="AlphaFoldDB" id="A0A6A8LRY3"/>
<evidence type="ECO:0000313" key="2">
    <source>
        <dbReference type="EMBL" id="MSE06608.1"/>
    </source>
</evidence>
<evidence type="ECO:0000259" key="1">
    <source>
        <dbReference type="Pfam" id="PF01695"/>
    </source>
</evidence>
<comment type="caution">
    <text evidence="2">The sequence shown here is derived from an EMBL/GenBank/DDBJ whole genome shotgun (WGS) entry which is preliminary data.</text>
</comment>
<feature type="domain" description="IstB-like ATP-binding" evidence="1">
    <location>
        <begin position="16"/>
        <end position="121"/>
    </location>
</feature>
<sequence>KMADRIVAGATMHATFVGGPGRGKTHLAMAICYNVLARTNYQKKIAFIDWREFLDTVKTGMHDNAKDIQAFGDSLINEFANADIVVLDDLGSERGSEYDKALVDRFWRVREDRTVITTTNL</sequence>
<dbReference type="Pfam" id="PF01695">
    <property type="entry name" value="IstB_IS21"/>
    <property type="match status" value="1"/>
</dbReference>
<protein>
    <submittedName>
        <fullName evidence="2">ATP-binding protein</fullName>
    </submittedName>
</protein>
<dbReference type="PANTHER" id="PTHR30050:SF4">
    <property type="entry name" value="ATP-BINDING PROTEIN RV3427C IN INSERTION SEQUENCE-RELATED"/>
    <property type="match status" value="1"/>
</dbReference>
<dbReference type="EMBL" id="WKKZ01001119">
    <property type="protein sequence ID" value="MSE06608.1"/>
    <property type="molecule type" value="Genomic_DNA"/>
</dbReference>
<name>A0A6A8LRY3_9LACO</name>
<evidence type="ECO:0000313" key="3">
    <source>
        <dbReference type="Proteomes" id="UP000437575"/>
    </source>
</evidence>
<reference evidence="2 3" key="1">
    <citation type="submission" date="2019-11" db="EMBL/GenBank/DDBJ databases">
        <title>Draft Genome Sequence of Plant Growth-Promoting Rhizosphere-Associated Bacteria.</title>
        <authorList>
            <person name="Vasilyev I.Y."/>
            <person name="Radchenko V."/>
            <person name="Ilnitskaya E.V."/>
        </authorList>
    </citation>
    <scope>NUCLEOTIDE SEQUENCE [LARGE SCALE GENOMIC DNA]</scope>
    <source>
        <strain evidence="2 3">VRA_1sq_f</strain>
    </source>
</reference>
<organism evidence="2 3">
    <name type="scientific">Ligilactobacillus salivarius</name>
    <dbReference type="NCBI Taxonomy" id="1624"/>
    <lineage>
        <taxon>Bacteria</taxon>
        <taxon>Bacillati</taxon>
        <taxon>Bacillota</taxon>
        <taxon>Bacilli</taxon>
        <taxon>Lactobacillales</taxon>
        <taxon>Lactobacillaceae</taxon>
        <taxon>Ligilactobacillus</taxon>
    </lineage>
</organism>
<dbReference type="PANTHER" id="PTHR30050">
    <property type="entry name" value="CHROMOSOMAL REPLICATION INITIATOR PROTEIN DNAA"/>
    <property type="match status" value="1"/>
</dbReference>
<proteinExistence type="predicted"/>
<dbReference type="GO" id="GO:0005524">
    <property type="term" value="F:ATP binding"/>
    <property type="evidence" value="ECO:0007669"/>
    <property type="project" value="UniProtKB-KW"/>
</dbReference>
<dbReference type="GO" id="GO:0006260">
    <property type="term" value="P:DNA replication"/>
    <property type="evidence" value="ECO:0007669"/>
    <property type="project" value="TreeGrafter"/>
</dbReference>
<feature type="non-terminal residue" evidence="2">
    <location>
        <position position="1"/>
    </location>
</feature>